<keyword evidence="2" id="KW-1185">Reference proteome</keyword>
<dbReference type="RefSeq" id="WP_202859189.1">
    <property type="nucleotide sequence ID" value="NZ_JAEUGD010000067.1"/>
</dbReference>
<protein>
    <submittedName>
        <fullName evidence="1">Uncharacterized protein</fullName>
    </submittedName>
</protein>
<dbReference type="EMBL" id="JAEUGD010000067">
    <property type="protein sequence ID" value="MBL6449642.1"/>
    <property type="molecule type" value="Genomic_DNA"/>
</dbReference>
<dbReference type="Proteomes" id="UP000614216">
    <property type="component" value="Unassembled WGS sequence"/>
</dbReference>
<evidence type="ECO:0000313" key="2">
    <source>
        <dbReference type="Proteomes" id="UP000614216"/>
    </source>
</evidence>
<dbReference type="AlphaFoldDB" id="A0A937KED9"/>
<comment type="caution">
    <text evidence="1">The sequence shown here is derived from an EMBL/GenBank/DDBJ whole genome shotgun (WGS) entry which is preliminary data.</text>
</comment>
<evidence type="ECO:0000313" key="1">
    <source>
        <dbReference type="EMBL" id="MBL6449642.1"/>
    </source>
</evidence>
<reference evidence="1" key="1">
    <citation type="submission" date="2021-01" db="EMBL/GenBank/DDBJ databases">
        <title>Fulvivirga kasyanovii gen. nov., sp nov., a novel member of the phylum Bacteroidetes isolated from seawater in a mussel farm.</title>
        <authorList>
            <person name="Zhao L.-H."/>
            <person name="Wang Z.-J."/>
        </authorList>
    </citation>
    <scope>NUCLEOTIDE SEQUENCE</scope>
    <source>
        <strain evidence="1">29W222</strain>
    </source>
</reference>
<proteinExistence type="predicted"/>
<sequence length="116" mass="13519">MTNQLVNYPRLETILHTEYDGILEYLHLQLKRCSVCWLAYERLEKMLASNNGMIAFIKQGYEHSIATILFNPQYVATEKAKPAGESPENMSVRHSRKPIRYSLKCFKRKLSGVKLR</sequence>
<gene>
    <name evidence="1" type="ORF">JMN32_25250</name>
</gene>
<organism evidence="1 2">
    <name type="scientific">Fulvivirga marina</name>
    <dbReference type="NCBI Taxonomy" id="2494733"/>
    <lineage>
        <taxon>Bacteria</taxon>
        <taxon>Pseudomonadati</taxon>
        <taxon>Bacteroidota</taxon>
        <taxon>Cytophagia</taxon>
        <taxon>Cytophagales</taxon>
        <taxon>Fulvivirgaceae</taxon>
        <taxon>Fulvivirga</taxon>
    </lineage>
</organism>
<name>A0A937KED9_9BACT</name>
<accession>A0A937KED9</accession>